<organism evidence="3 4">
    <name type="scientific">Tropicimonas omnivorans</name>
    <dbReference type="NCBI Taxonomy" id="3075590"/>
    <lineage>
        <taxon>Bacteria</taxon>
        <taxon>Pseudomonadati</taxon>
        <taxon>Pseudomonadota</taxon>
        <taxon>Alphaproteobacteria</taxon>
        <taxon>Rhodobacterales</taxon>
        <taxon>Roseobacteraceae</taxon>
        <taxon>Tropicimonas</taxon>
    </lineage>
</organism>
<name>A0ABU3DDQ4_9RHOB</name>
<dbReference type="PIRSF" id="PIRSF004638">
    <property type="entry name" value="UCP004638"/>
    <property type="match status" value="1"/>
</dbReference>
<evidence type="ECO:0000256" key="2">
    <source>
        <dbReference type="SAM" id="Phobius"/>
    </source>
</evidence>
<comment type="cofactor">
    <cofactor evidence="1">
        <name>heme b</name>
        <dbReference type="ChEBI" id="CHEBI:60344"/>
    </cofactor>
    <text evidence="1">Binds 1 heme b (iron(II)-protoporphyrin IX) group per subunit.</text>
</comment>
<gene>
    <name evidence="3" type="ORF">RM543_01195</name>
</gene>
<protein>
    <recommendedName>
        <fullName evidence="1">Protoporphyrinogen IX oxidase</fullName>
        <ecNumber evidence="1">1.3.99.-</ecNumber>
    </recommendedName>
</protein>
<feature type="transmembrane region" description="Helical" evidence="2">
    <location>
        <begin position="123"/>
        <end position="146"/>
    </location>
</feature>
<keyword evidence="1" id="KW-0349">Heme</keyword>
<dbReference type="InterPro" id="IPR005265">
    <property type="entry name" value="HemJ-like"/>
</dbReference>
<keyword evidence="2" id="KW-1133">Transmembrane helix</keyword>
<evidence type="ECO:0000313" key="4">
    <source>
        <dbReference type="Proteomes" id="UP001265259"/>
    </source>
</evidence>
<keyword evidence="1" id="KW-0408">Iron</keyword>
<dbReference type="EC" id="1.3.99.-" evidence="1"/>
<accession>A0ABU3DDQ4</accession>
<evidence type="ECO:0000256" key="1">
    <source>
        <dbReference type="PIRNR" id="PIRNR004638"/>
    </source>
</evidence>
<comment type="caution">
    <text evidence="3">The sequence shown here is derived from an EMBL/GenBank/DDBJ whole genome shotgun (WGS) entry which is preliminary data.</text>
</comment>
<dbReference type="RefSeq" id="WP_311688845.1">
    <property type="nucleotide sequence ID" value="NZ_JAVRHL010000001.1"/>
</dbReference>
<keyword evidence="2" id="KW-0812">Transmembrane</keyword>
<proteinExistence type="inferred from homology"/>
<keyword evidence="4" id="KW-1185">Reference proteome</keyword>
<comment type="similarity">
    <text evidence="1">Belongs to the HemJ family.</text>
</comment>
<dbReference type="Pfam" id="PF03653">
    <property type="entry name" value="UPF0093"/>
    <property type="match status" value="1"/>
</dbReference>
<keyword evidence="1" id="KW-1003">Cell membrane</keyword>
<comment type="function">
    <text evidence="1">Catalyzes the oxidation of protoporphyrinogen IX to protoporphyrin IX.</text>
</comment>
<sequence length="170" mass="18887">MVDWVVNLVPIFKALHIAALSLWCGGLLVLPFMLARADPNMLAEDYRIIRRATHITYTSFVTPAAVIAVIAGTWLIFLREVFVPWLFAKLAFVALLVVAHAWIGYILVRVAEEPGHHKPPHPVLPGLAVAIPAVAILFIVLAKPAFDWLTFPDWLLEPRGGQLPFDVPSR</sequence>
<keyword evidence="1 2" id="KW-0472">Membrane</keyword>
<comment type="catalytic activity">
    <reaction evidence="1">
        <text>protoporphyrinogen IX + 3 A = protoporphyrin IX + 3 AH2</text>
        <dbReference type="Rhea" id="RHEA:62000"/>
        <dbReference type="ChEBI" id="CHEBI:13193"/>
        <dbReference type="ChEBI" id="CHEBI:17499"/>
        <dbReference type="ChEBI" id="CHEBI:57306"/>
        <dbReference type="ChEBI" id="CHEBI:57307"/>
    </reaction>
</comment>
<evidence type="ECO:0000313" key="3">
    <source>
        <dbReference type="EMBL" id="MDT0681282.1"/>
    </source>
</evidence>
<keyword evidence="1" id="KW-0479">Metal-binding</keyword>
<dbReference type="Proteomes" id="UP001265259">
    <property type="component" value="Unassembled WGS sequence"/>
</dbReference>
<reference evidence="3 4" key="1">
    <citation type="submission" date="2023-09" db="EMBL/GenBank/DDBJ databases">
        <authorList>
            <person name="Rey-Velasco X."/>
        </authorList>
    </citation>
    <scope>NUCLEOTIDE SEQUENCE [LARGE SCALE GENOMIC DNA]</scope>
    <source>
        <strain evidence="3 4">F158</strain>
    </source>
</reference>
<feature type="transmembrane region" description="Helical" evidence="2">
    <location>
        <begin position="90"/>
        <end position="111"/>
    </location>
</feature>
<feature type="transmembrane region" description="Helical" evidence="2">
    <location>
        <begin position="55"/>
        <end position="78"/>
    </location>
</feature>
<dbReference type="EMBL" id="JAVRHL010000001">
    <property type="protein sequence ID" value="MDT0681282.1"/>
    <property type="molecule type" value="Genomic_DNA"/>
</dbReference>
<comment type="pathway">
    <text evidence="1">Porphyrin-containing compound metabolism; protoporphyrin-IX biosynthesis; protoporphyrin-IX from protoporphyrinogen-IX: step 1/1.</text>
</comment>
<feature type="transmembrane region" description="Helical" evidence="2">
    <location>
        <begin position="14"/>
        <end position="34"/>
    </location>
</feature>